<dbReference type="Proteomes" id="UP000295680">
    <property type="component" value="Unassembled WGS sequence"/>
</dbReference>
<dbReference type="PRINTS" id="PR00090">
    <property type="entry name" value="RNGDIOXGNASE"/>
</dbReference>
<reference evidence="8 9" key="1">
    <citation type="submission" date="2019-03" db="EMBL/GenBank/DDBJ databases">
        <title>Genomic Encyclopedia of Type Strains, Phase IV (KMG-IV): sequencing the most valuable type-strain genomes for metagenomic binning, comparative biology and taxonomic classification.</title>
        <authorList>
            <person name="Goeker M."/>
        </authorList>
    </citation>
    <scope>NUCLEOTIDE SEQUENCE [LARGE SCALE GENOMIC DNA]</scope>
    <source>
        <strain evidence="8 9">DSM 45934</strain>
    </source>
</reference>
<evidence type="ECO:0000259" key="7">
    <source>
        <dbReference type="PROSITE" id="PS51296"/>
    </source>
</evidence>
<evidence type="ECO:0000313" key="8">
    <source>
        <dbReference type="EMBL" id="TCO54104.1"/>
    </source>
</evidence>
<keyword evidence="8" id="KW-0503">Monooxygenase</keyword>
<protein>
    <submittedName>
        <fullName evidence="8">Choline monooxygenase</fullName>
    </submittedName>
</protein>
<dbReference type="Pfam" id="PF00355">
    <property type="entry name" value="Rieske"/>
    <property type="match status" value="1"/>
</dbReference>
<dbReference type="RefSeq" id="WP_165960809.1">
    <property type="nucleotide sequence ID" value="NZ_SLWS01000009.1"/>
</dbReference>
<dbReference type="SUPFAM" id="SSF55961">
    <property type="entry name" value="Bet v1-like"/>
    <property type="match status" value="1"/>
</dbReference>
<evidence type="ECO:0000256" key="3">
    <source>
        <dbReference type="ARBA" id="ARBA00022723"/>
    </source>
</evidence>
<dbReference type="Pfam" id="PF00848">
    <property type="entry name" value="Ring_hydroxyl_A"/>
    <property type="match status" value="1"/>
</dbReference>
<evidence type="ECO:0000256" key="1">
    <source>
        <dbReference type="ARBA" id="ARBA00001962"/>
    </source>
</evidence>
<keyword evidence="3" id="KW-0479">Metal-binding</keyword>
<dbReference type="InterPro" id="IPR015879">
    <property type="entry name" value="Ring_hydroxy_dOase_asu_C_dom"/>
</dbReference>
<evidence type="ECO:0000256" key="2">
    <source>
        <dbReference type="ARBA" id="ARBA00022714"/>
    </source>
</evidence>
<dbReference type="InterPro" id="IPR017941">
    <property type="entry name" value="Rieske_2Fe-2S"/>
</dbReference>
<evidence type="ECO:0000256" key="4">
    <source>
        <dbReference type="ARBA" id="ARBA00023002"/>
    </source>
</evidence>
<evidence type="ECO:0000313" key="9">
    <source>
        <dbReference type="Proteomes" id="UP000295680"/>
    </source>
</evidence>
<dbReference type="GO" id="GO:0004497">
    <property type="term" value="F:monooxygenase activity"/>
    <property type="evidence" value="ECO:0007669"/>
    <property type="project" value="UniProtKB-KW"/>
</dbReference>
<sequence>MSDPYRLAGDFDPAVPIDAAGTPPKRWYVDPAAHDHEVSRVFTQNWLPVCRAAQVAEPGDYVAGTLVGNPYVVVRGTDGQLRAFHNVCSHHAAEVAVGAGRCEQLRCGYHGWTYRLDGVLSRVPGAGRLAGFDPVRLGLKAIPVASWGPLVFLRLAGPSGARDLSDDTHPLGDYLEPSYLAGLTWVTRREYVIRCNWKVFVENSLDGGYHVPYVHPRLSDGLAIAEYTTHVLPRTAVQICATNGDDVRLGKEVAYGWLYPNLFVNRYGAMVDTNIVLPLTHDTCVVVFDWFHDPLVAGADIDAAIAESDDVQQQDVRVCESVQRGMGSIGYDRGRYSPVFETAVHAFHKVLWEELR</sequence>
<evidence type="ECO:0000256" key="6">
    <source>
        <dbReference type="ARBA" id="ARBA00023014"/>
    </source>
</evidence>
<keyword evidence="4" id="KW-0560">Oxidoreductase</keyword>
<keyword evidence="2" id="KW-0001">2Fe-2S</keyword>
<dbReference type="SUPFAM" id="SSF50022">
    <property type="entry name" value="ISP domain"/>
    <property type="match status" value="1"/>
</dbReference>
<dbReference type="Gene3D" id="3.90.380.10">
    <property type="entry name" value="Naphthalene 1,2-dioxygenase Alpha Subunit, Chain A, domain 1"/>
    <property type="match status" value="2"/>
</dbReference>
<keyword evidence="6" id="KW-0411">Iron-sulfur</keyword>
<dbReference type="PANTHER" id="PTHR43756:SF5">
    <property type="entry name" value="CHOLINE MONOOXYGENASE, CHLOROPLASTIC"/>
    <property type="match status" value="1"/>
</dbReference>
<gene>
    <name evidence="8" type="ORF">EV192_10984</name>
</gene>
<comment type="caution">
    <text evidence="8">The sequence shown here is derived from an EMBL/GenBank/DDBJ whole genome shotgun (WGS) entry which is preliminary data.</text>
</comment>
<dbReference type="InterPro" id="IPR001663">
    <property type="entry name" value="Rng_hydr_dOase-A"/>
</dbReference>
<dbReference type="GO" id="GO:0005506">
    <property type="term" value="F:iron ion binding"/>
    <property type="evidence" value="ECO:0007669"/>
    <property type="project" value="InterPro"/>
</dbReference>
<accession>A0A4R2J6L3</accession>
<organism evidence="8 9">
    <name type="scientific">Actinocrispum wychmicini</name>
    <dbReference type="NCBI Taxonomy" id="1213861"/>
    <lineage>
        <taxon>Bacteria</taxon>
        <taxon>Bacillati</taxon>
        <taxon>Actinomycetota</taxon>
        <taxon>Actinomycetes</taxon>
        <taxon>Pseudonocardiales</taxon>
        <taxon>Pseudonocardiaceae</taxon>
        <taxon>Actinocrispum</taxon>
    </lineage>
</organism>
<dbReference type="PROSITE" id="PS51296">
    <property type="entry name" value="RIESKE"/>
    <property type="match status" value="1"/>
</dbReference>
<comment type="cofactor">
    <cofactor evidence="1">
        <name>Fe cation</name>
        <dbReference type="ChEBI" id="CHEBI:24875"/>
    </cofactor>
</comment>
<keyword evidence="9" id="KW-1185">Reference proteome</keyword>
<dbReference type="CDD" id="cd03469">
    <property type="entry name" value="Rieske_RO_Alpha_N"/>
    <property type="match status" value="1"/>
</dbReference>
<keyword evidence="5" id="KW-0408">Iron</keyword>
<proteinExistence type="predicted"/>
<dbReference type="Gene3D" id="2.102.10.10">
    <property type="entry name" value="Rieske [2Fe-2S] iron-sulphur domain"/>
    <property type="match status" value="1"/>
</dbReference>
<dbReference type="GO" id="GO:0016705">
    <property type="term" value="F:oxidoreductase activity, acting on paired donors, with incorporation or reduction of molecular oxygen"/>
    <property type="evidence" value="ECO:0007669"/>
    <property type="project" value="UniProtKB-ARBA"/>
</dbReference>
<name>A0A4R2J6L3_9PSEU</name>
<evidence type="ECO:0000256" key="5">
    <source>
        <dbReference type="ARBA" id="ARBA00023004"/>
    </source>
</evidence>
<dbReference type="EMBL" id="SLWS01000009">
    <property type="protein sequence ID" value="TCO54104.1"/>
    <property type="molecule type" value="Genomic_DNA"/>
</dbReference>
<dbReference type="InterPro" id="IPR036922">
    <property type="entry name" value="Rieske_2Fe-2S_sf"/>
</dbReference>
<feature type="domain" description="Rieske" evidence="7">
    <location>
        <begin position="46"/>
        <end position="153"/>
    </location>
</feature>
<dbReference type="AlphaFoldDB" id="A0A4R2J6L3"/>
<dbReference type="GO" id="GO:0051537">
    <property type="term" value="F:2 iron, 2 sulfur cluster binding"/>
    <property type="evidence" value="ECO:0007669"/>
    <property type="project" value="UniProtKB-KW"/>
</dbReference>
<dbReference type="PANTHER" id="PTHR43756">
    <property type="entry name" value="CHOLINE MONOOXYGENASE, CHLOROPLASTIC"/>
    <property type="match status" value="1"/>
</dbReference>